<feature type="region of interest" description="Disordered" evidence="1">
    <location>
        <begin position="1"/>
        <end position="52"/>
    </location>
</feature>
<dbReference type="HOGENOM" id="CLU_076329_0_0_11"/>
<accession>K0JRJ2</accession>
<feature type="compositionally biased region" description="Basic and acidic residues" evidence="1">
    <location>
        <begin position="10"/>
        <end position="20"/>
    </location>
</feature>
<gene>
    <name evidence="2" type="ordered locus">BN6_29400</name>
</gene>
<dbReference type="eggNOG" id="ENOG5032WGA">
    <property type="taxonomic scope" value="Bacteria"/>
</dbReference>
<evidence type="ECO:0000256" key="1">
    <source>
        <dbReference type="SAM" id="MobiDB-lite"/>
    </source>
</evidence>
<name>K0JRJ2_SACES</name>
<evidence type="ECO:0000313" key="2">
    <source>
        <dbReference type="EMBL" id="CCH30250.1"/>
    </source>
</evidence>
<dbReference type="AlphaFoldDB" id="K0JRJ2"/>
<dbReference type="EMBL" id="HE804045">
    <property type="protein sequence ID" value="CCH30250.1"/>
    <property type="molecule type" value="Genomic_DNA"/>
</dbReference>
<dbReference type="KEGG" id="sesp:BN6_29400"/>
<organism evidence="2 3">
    <name type="scientific">Saccharothrix espanaensis (strain ATCC 51144 / DSM 44229 / JCM 9112 / NBRC 15066 / NRRL 15764)</name>
    <dbReference type="NCBI Taxonomy" id="1179773"/>
    <lineage>
        <taxon>Bacteria</taxon>
        <taxon>Bacillati</taxon>
        <taxon>Actinomycetota</taxon>
        <taxon>Actinomycetes</taxon>
        <taxon>Pseudonocardiales</taxon>
        <taxon>Pseudonocardiaceae</taxon>
        <taxon>Saccharothrix</taxon>
    </lineage>
</organism>
<proteinExistence type="predicted"/>
<evidence type="ECO:0000313" key="3">
    <source>
        <dbReference type="Proteomes" id="UP000006281"/>
    </source>
</evidence>
<dbReference type="STRING" id="1179773.BN6_29400"/>
<keyword evidence="3" id="KW-1185">Reference proteome</keyword>
<dbReference type="InterPro" id="IPR011047">
    <property type="entry name" value="Quinoprotein_ADH-like_sf"/>
</dbReference>
<dbReference type="Proteomes" id="UP000006281">
    <property type="component" value="Chromosome"/>
</dbReference>
<sequence length="365" mass="38789">MDRPSGVVEPAHRPEPEGRPAVRGGGGVHPADRAGVRPAPAAPGPGCHRNRAHRPVVFPDVTDVVVVTRFEAGSLHAHGFPSGRTAVFPVGSGVEPVDHAVAGDFSRAVYATDGELVCVDPAGVVLWRLDFGPVVRRAYLATVDGAFSADGGSVWLYRPEAMAGRGDGVDAWVVLDAATGRERARAELGTEGHGGRHFAHPDGVHVLLDVGEGQDGVQIYRGRLDGDALDLSAYPWGDRVLVGLSPDGGRFMTVDHSQTDVAFHTWPAGEVVARFEVDAFGRDPDEGCVEWAGGFLDPDTAVVALFGETEDDDEWFGHHLVDVPTGRVLGTLDTPSRDAADIRPLGDGSWLTFDADGRPHRHRVT</sequence>
<reference evidence="2 3" key="1">
    <citation type="journal article" date="2012" name="BMC Genomics">
        <title>Complete genome sequence of Saccharothrix espanaensis DSM 44229T and comparison to the other completely sequenced Pseudonocardiaceae.</title>
        <authorList>
            <person name="Strobel T."/>
            <person name="Al-Dilaimi A."/>
            <person name="Blom J."/>
            <person name="Gessner A."/>
            <person name="Kalinowski J."/>
            <person name="Luzhetska M."/>
            <person name="Puhler A."/>
            <person name="Szczepanowski R."/>
            <person name="Bechthold A."/>
            <person name="Ruckert C."/>
        </authorList>
    </citation>
    <scope>NUCLEOTIDE SEQUENCE [LARGE SCALE GENOMIC DNA]</scope>
    <source>
        <strain evidence="3">ATCC 51144 / DSM 44229 / JCM 9112 / NBRC 15066 / NRRL 15764</strain>
    </source>
</reference>
<protein>
    <submittedName>
        <fullName evidence="2">Uncharacterized protein</fullName>
    </submittedName>
</protein>
<dbReference type="SUPFAM" id="SSF50998">
    <property type="entry name" value="Quinoprotein alcohol dehydrogenase-like"/>
    <property type="match status" value="1"/>
</dbReference>
<dbReference type="PATRIC" id="fig|1179773.3.peg.2933"/>